<dbReference type="Gene3D" id="3.30.70.270">
    <property type="match status" value="1"/>
</dbReference>
<dbReference type="Proteomes" id="UP001054902">
    <property type="component" value="Unassembled WGS sequence"/>
</dbReference>
<dbReference type="AlphaFoldDB" id="A0AAD3H5D4"/>
<keyword evidence="2" id="KW-1185">Reference proteome</keyword>
<evidence type="ECO:0000313" key="1">
    <source>
        <dbReference type="EMBL" id="GFH50539.1"/>
    </source>
</evidence>
<dbReference type="SUPFAM" id="SSF56672">
    <property type="entry name" value="DNA/RNA polymerases"/>
    <property type="match status" value="1"/>
</dbReference>
<comment type="caution">
    <text evidence="1">The sequence shown here is derived from an EMBL/GenBank/DDBJ whole genome shotgun (WGS) entry which is preliminary data.</text>
</comment>
<gene>
    <name evidence="1" type="ORF">CTEN210_07015</name>
</gene>
<reference evidence="1 2" key="1">
    <citation type="journal article" date="2021" name="Sci. Rep.">
        <title>The genome of the diatom Chaetoceros tenuissimus carries an ancient integrated fragment of an extant virus.</title>
        <authorList>
            <person name="Hongo Y."/>
            <person name="Kimura K."/>
            <person name="Takaki Y."/>
            <person name="Yoshida Y."/>
            <person name="Baba S."/>
            <person name="Kobayashi G."/>
            <person name="Nagasaki K."/>
            <person name="Hano T."/>
            <person name="Tomaru Y."/>
        </authorList>
    </citation>
    <scope>NUCLEOTIDE SEQUENCE [LARGE SCALE GENOMIC DNA]</scope>
    <source>
        <strain evidence="1 2">NIES-3715</strain>
    </source>
</reference>
<evidence type="ECO:0000313" key="2">
    <source>
        <dbReference type="Proteomes" id="UP001054902"/>
    </source>
</evidence>
<proteinExistence type="predicted"/>
<sequence>MWRRHSHILSPLINAAAGKRGKMKITWTEEMDEAFIQLKQMVTEEVFLTYPDWIYEATLSESQRVMRWRLLLKEFGPNIIHIASVDNIIADTLSRLKSNNVEEDEIESTDTKVQELFANRRVRSIQADFPLEKKLLREEQQKELKKRNSKIKKLLDEKDSEYKLKELD</sequence>
<name>A0AAD3H5D4_9STRA</name>
<accession>A0AAD3H5D4</accession>
<organism evidence="1 2">
    <name type="scientific">Chaetoceros tenuissimus</name>
    <dbReference type="NCBI Taxonomy" id="426638"/>
    <lineage>
        <taxon>Eukaryota</taxon>
        <taxon>Sar</taxon>
        <taxon>Stramenopiles</taxon>
        <taxon>Ochrophyta</taxon>
        <taxon>Bacillariophyta</taxon>
        <taxon>Coscinodiscophyceae</taxon>
        <taxon>Chaetocerotophycidae</taxon>
        <taxon>Chaetocerotales</taxon>
        <taxon>Chaetocerotaceae</taxon>
        <taxon>Chaetoceros</taxon>
    </lineage>
</organism>
<dbReference type="EMBL" id="BLLK01000040">
    <property type="protein sequence ID" value="GFH50539.1"/>
    <property type="molecule type" value="Genomic_DNA"/>
</dbReference>
<dbReference type="InterPro" id="IPR043128">
    <property type="entry name" value="Rev_trsase/Diguanyl_cyclase"/>
</dbReference>
<dbReference type="InterPro" id="IPR043502">
    <property type="entry name" value="DNA/RNA_pol_sf"/>
</dbReference>
<protein>
    <submittedName>
        <fullName evidence="1">Uncharacterized protein</fullName>
    </submittedName>
</protein>